<accession>A9HIY9</accession>
<dbReference type="PANTHER" id="PTHR18640">
    <property type="entry name" value="SOLUTE CARRIER FAMILY 10 MEMBER 7"/>
    <property type="match status" value="1"/>
</dbReference>
<dbReference type="Gene3D" id="1.20.1530.20">
    <property type="match status" value="1"/>
</dbReference>
<keyword evidence="3" id="KW-1185">Reference proteome</keyword>
<dbReference type="Pfam" id="PF13593">
    <property type="entry name" value="SBF_like"/>
    <property type="match status" value="1"/>
</dbReference>
<feature type="transmembrane region" description="Helical" evidence="1">
    <location>
        <begin position="58"/>
        <end position="76"/>
    </location>
</feature>
<proteinExistence type="predicted"/>
<protein>
    <submittedName>
        <fullName evidence="2">Putative membrane protein</fullName>
    </submittedName>
</protein>
<dbReference type="KEGG" id="gdi:GDI1889"/>
<evidence type="ECO:0000256" key="1">
    <source>
        <dbReference type="SAM" id="Phobius"/>
    </source>
</evidence>
<feature type="transmembrane region" description="Helical" evidence="1">
    <location>
        <begin position="300"/>
        <end position="320"/>
    </location>
</feature>
<sequence length="352" mass="37717">MARDCGLGEAACRLRFFRFTGTLSMFKPDPFLLSLICTVLLATIVPCHGAAVPMFQDLAIAVIAVMFFLQGARLSRQAVLGGIVNWRLHLAILLCTFALFPLLGMGLHALFPHLLHQSVWLGILFLCCLPSTVQSSIAFTSIARGNVPAAVCAATTSNIAGIFITPVLTGLVLERQGAASGHGGVLAIMMQLLLPFVLGQVLQPWLGAWAHRNKRLLSMTDRGSILIVVYTAFSEAVVQGLWHKLPLSQIGLVMVVDGVLLAAVLLATTMGSRVLGFPREDEIAIVFCGSKKTLASGVPMANVLFAPATVGLVVLPLMIYHQIQLFVCAVLARRYAAAHDRLAEAEAVVERA</sequence>
<keyword evidence="1" id="KW-0812">Transmembrane</keyword>
<feature type="transmembrane region" description="Helical" evidence="1">
    <location>
        <begin position="117"/>
        <end position="139"/>
    </location>
</feature>
<dbReference type="AlphaFoldDB" id="A9HIY9"/>
<feature type="transmembrane region" description="Helical" evidence="1">
    <location>
        <begin position="31"/>
        <end position="52"/>
    </location>
</feature>
<organism evidence="2 3">
    <name type="scientific">Gluconacetobacter diazotrophicus (strain ATCC 49037 / DSM 5601 / CCUG 37298 / CIP 103539 / LMG 7603 / PAl5)</name>
    <dbReference type="NCBI Taxonomy" id="272568"/>
    <lineage>
        <taxon>Bacteria</taxon>
        <taxon>Pseudomonadati</taxon>
        <taxon>Pseudomonadota</taxon>
        <taxon>Alphaproteobacteria</taxon>
        <taxon>Acetobacterales</taxon>
        <taxon>Acetobacteraceae</taxon>
        <taxon>Gluconacetobacter</taxon>
    </lineage>
</organism>
<feature type="transmembrane region" description="Helical" evidence="1">
    <location>
        <begin position="248"/>
        <end position="269"/>
    </location>
</feature>
<dbReference type="Proteomes" id="UP000001176">
    <property type="component" value="Chromosome"/>
</dbReference>
<reference evidence="2 3" key="1">
    <citation type="journal article" date="2009" name="BMC Genomics">
        <title>Complete genome sequence of the sugarcane nitrogen-fixing endophyte Gluconacetobacter diazotrophicus Pal5.</title>
        <authorList>
            <person name="Bertalan M."/>
            <person name="Albano R."/>
            <person name="Padua V."/>
            <person name="Rouws L."/>
            <person name="Rojas C."/>
            <person name="Hemerly A."/>
            <person name="Teixeira K."/>
            <person name="Schwab S."/>
            <person name="Araujo J."/>
            <person name="Oliveira A."/>
            <person name="Franca L."/>
            <person name="Magalhaes V."/>
            <person name="Alqueres S."/>
            <person name="Cardoso A."/>
            <person name="Almeida W."/>
            <person name="Loureiro M.M."/>
            <person name="Nogueira E."/>
            <person name="Cidade D."/>
            <person name="Oliveira D."/>
            <person name="Simao T."/>
            <person name="Macedo J."/>
            <person name="Valadao A."/>
            <person name="Dreschsel M."/>
            <person name="Freitas F."/>
            <person name="Vidal M."/>
            <person name="Guedes H."/>
            <person name="Rodrigues E."/>
            <person name="Meneses C."/>
            <person name="Brioso P."/>
            <person name="Pozzer L."/>
            <person name="Figueiredo D."/>
            <person name="Montano H."/>
            <person name="Junior J."/>
            <person name="Filho G."/>
            <person name="Flores V."/>
            <person name="Ferreira B."/>
            <person name="Branco A."/>
            <person name="Gonzalez P."/>
            <person name="Guillobel H."/>
            <person name="Lemos M."/>
            <person name="Seibel L."/>
            <person name="Macedo J."/>
            <person name="Alves-Ferreira M."/>
            <person name="Sachetto-Martins G."/>
            <person name="Coelho A."/>
            <person name="Santos E."/>
            <person name="Amaral G."/>
            <person name="Neves A."/>
            <person name="Pacheco A.B."/>
            <person name="Carvalho D."/>
            <person name="Lery L."/>
            <person name="Bisch P."/>
            <person name="Rossle S.C."/>
            <person name="Urmenyi T."/>
            <person name="Kruger W.V."/>
            <person name="Martins O."/>
            <person name="Baldani J.I."/>
            <person name="Ferreira P.C."/>
        </authorList>
    </citation>
    <scope>NUCLEOTIDE SEQUENCE [LARGE SCALE GENOMIC DNA]</scope>
    <source>
        <strain evidence="3">ATCC 49037 / DSM 5601 / CCUG 37298 / CIP 103539 / LMG 7603 / PAl5</strain>
    </source>
</reference>
<dbReference type="EMBL" id="AM889285">
    <property type="protein sequence ID" value="CAP55832.1"/>
    <property type="molecule type" value="Genomic_DNA"/>
</dbReference>
<feature type="transmembrane region" description="Helical" evidence="1">
    <location>
        <begin position="88"/>
        <end position="111"/>
    </location>
</feature>
<feature type="transmembrane region" description="Helical" evidence="1">
    <location>
        <begin position="223"/>
        <end position="242"/>
    </location>
</feature>
<keyword evidence="1" id="KW-1133">Transmembrane helix</keyword>
<feature type="transmembrane region" description="Helical" evidence="1">
    <location>
        <begin position="179"/>
        <end position="202"/>
    </location>
</feature>
<evidence type="ECO:0000313" key="3">
    <source>
        <dbReference type="Proteomes" id="UP000001176"/>
    </source>
</evidence>
<gene>
    <name evidence="2" type="ordered locus">GDI1889</name>
</gene>
<dbReference type="InterPro" id="IPR016833">
    <property type="entry name" value="Put_Na-Bile_cotransptr"/>
</dbReference>
<evidence type="ECO:0000313" key="2">
    <source>
        <dbReference type="EMBL" id="CAP55832.1"/>
    </source>
</evidence>
<dbReference type="GO" id="GO:0005886">
    <property type="term" value="C:plasma membrane"/>
    <property type="evidence" value="ECO:0007669"/>
    <property type="project" value="TreeGrafter"/>
</dbReference>
<feature type="transmembrane region" description="Helical" evidence="1">
    <location>
        <begin position="151"/>
        <end position="173"/>
    </location>
</feature>
<dbReference type="PIRSF" id="PIRSF026166">
    <property type="entry name" value="UCP026166"/>
    <property type="match status" value="1"/>
</dbReference>
<dbReference type="InterPro" id="IPR038770">
    <property type="entry name" value="Na+/solute_symporter_sf"/>
</dbReference>
<keyword evidence="1" id="KW-0472">Membrane</keyword>
<name>A9HIY9_GLUDA</name>
<dbReference type="PANTHER" id="PTHR18640:SF5">
    <property type="entry name" value="SODIUM_BILE ACID COTRANSPORTER 7"/>
    <property type="match status" value="1"/>
</dbReference>